<proteinExistence type="predicted"/>
<sequence length="310" mass="32354">MNERVFDAVAMALALPHDLSIPALATRIEDPAERRARVRQLAAGLAPVSLASQQRLPVVPALAQMLPAGGPSRGSTVSVGGRCGALSLAALLAVEASKAGSWVVAVGMAEFNWEAALALGVVAERSVVVRLTERSRVTEVMAALVDAADVVLVGPEVVLAASAVRRLRARARERGSVLIRVQPQHARRVAQGAVAREVGRRGLTAASDDRWEGVELSLHARTLQWSGLGQGWGHLAGRLVEVVVGGRRQSSGGGRSLLWLPDVQGRVRVPEPGELSGLEREGLVGADGRVAHAAVGRLAPVVALRPTGTG</sequence>
<dbReference type="AlphaFoldDB" id="R4Z3Z1"/>
<comment type="caution">
    <text evidence="1">The sequence shown here is derived from an EMBL/GenBank/DDBJ whole genome shotgun (WGS) entry which is preliminary data.</text>
</comment>
<gene>
    <name evidence="1" type="ORF">BN381_80179</name>
</gene>
<dbReference type="eggNOG" id="COG4544">
    <property type="taxonomic scope" value="Bacteria"/>
</dbReference>
<keyword evidence="2" id="KW-1185">Reference proteome</keyword>
<evidence type="ECO:0000313" key="1">
    <source>
        <dbReference type="EMBL" id="CCM65649.1"/>
    </source>
</evidence>
<evidence type="ECO:0000313" key="2">
    <source>
        <dbReference type="Proteomes" id="UP000018291"/>
    </source>
</evidence>
<dbReference type="OrthoDB" id="3873597at2"/>
<reference evidence="1 2" key="1">
    <citation type="journal article" date="2013" name="ISME J.">
        <title>Metabolic model for the filamentous 'Candidatus Microthrix parvicella' based on genomic and metagenomic analyses.</title>
        <authorList>
            <person name="Jon McIlroy S."/>
            <person name="Kristiansen R."/>
            <person name="Albertsen M."/>
            <person name="Michael Karst S."/>
            <person name="Rossetti S."/>
            <person name="Lund Nielsen J."/>
            <person name="Tandoi V."/>
            <person name="James Seviour R."/>
            <person name="Nielsen P.H."/>
        </authorList>
    </citation>
    <scope>NUCLEOTIDE SEQUENCE [LARGE SCALE GENOMIC DNA]</scope>
    <source>
        <strain evidence="1 2">RN1</strain>
    </source>
</reference>
<accession>R4Z3Z1</accession>
<name>R4Z3Z1_9ACTN</name>
<evidence type="ECO:0008006" key="3">
    <source>
        <dbReference type="Google" id="ProtNLM"/>
    </source>
</evidence>
<dbReference type="Proteomes" id="UP000018291">
    <property type="component" value="Unassembled WGS sequence"/>
</dbReference>
<organism evidence="1 2">
    <name type="scientific">Candidatus Neomicrothrix parvicella RN1</name>
    <dbReference type="NCBI Taxonomy" id="1229780"/>
    <lineage>
        <taxon>Bacteria</taxon>
        <taxon>Bacillati</taxon>
        <taxon>Actinomycetota</taxon>
        <taxon>Acidimicrobiia</taxon>
        <taxon>Acidimicrobiales</taxon>
        <taxon>Microthrixaceae</taxon>
        <taxon>Candidatus Neomicrothrix</taxon>
    </lineage>
</organism>
<protein>
    <recommendedName>
        <fullName evidence="3">Protein ImuA</fullName>
    </recommendedName>
</protein>
<dbReference type="RefSeq" id="WP_012230555.1">
    <property type="nucleotide sequence ID" value="NZ_HG422565.1"/>
</dbReference>
<dbReference type="HOGENOM" id="CLU_074514_2_0_11"/>
<dbReference type="EMBL" id="CANL01000078">
    <property type="protein sequence ID" value="CCM65649.1"/>
    <property type="molecule type" value="Genomic_DNA"/>
</dbReference>
<dbReference type="STRING" id="1229780.BN381_80179"/>